<keyword evidence="1 2" id="KW-0732">Signal</keyword>
<evidence type="ECO:0000256" key="2">
    <source>
        <dbReference type="SAM" id="SignalP"/>
    </source>
</evidence>
<keyword evidence="5" id="KW-1185">Reference proteome</keyword>
<feature type="signal peptide" evidence="2">
    <location>
        <begin position="1"/>
        <end position="23"/>
    </location>
</feature>
<dbReference type="STRING" id="763407.A0A167N4Y6"/>
<organism evidence="4 5">
    <name type="scientific">Phycomyces blakesleeanus (strain ATCC 8743b / DSM 1359 / FGSC 10004 / NBRC 33097 / NRRL 1555)</name>
    <dbReference type="NCBI Taxonomy" id="763407"/>
    <lineage>
        <taxon>Eukaryota</taxon>
        <taxon>Fungi</taxon>
        <taxon>Fungi incertae sedis</taxon>
        <taxon>Mucoromycota</taxon>
        <taxon>Mucoromycotina</taxon>
        <taxon>Mucoromycetes</taxon>
        <taxon>Mucorales</taxon>
        <taxon>Phycomycetaceae</taxon>
        <taxon>Phycomyces</taxon>
    </lineage>
</organism>
<feature type="domain" description="Barwin" evidence="3">
    <location>
        <begin position="85"/>
        <end position="158"/>
    </location>
</feature>
<dbReference type="InterPro" id="IPR051477">
    <property type="entry name" value="Expansin_CellWall"/>
</dbReference>
<feature type="chain" id="PRO_5007890566" description="Barwin domain-containing protein" evidence="2">
    <location>
        <begin position="24"/>
        <end position="170"/>
    </location>
</feature>
<name>A0A167N4Y6_PHYB8</name>
<dbReference type="PANTHER" id="PTHR31836:SF28">
    <property type="entry name" value="SRCR DOMAIN-CONTAINING PROTEIN-RELATED"/>
    <property type="match status" value="1"/>
</dbReference>
<evidence type="ECO:0000259" key="3">
    <source>
        <dbReference type="Pfam" id="PF00967"/>
    </source>
</evidence>
<protein>
    <recommendedName>
        <fullName evidence="3">Barwin domain-containing protein</fullName>
    </recommendedName>
</protein>
<reference evidence="5" key="1">
    <citation type="submission" date="2015-06" db="EMBL/GenBank/DDBJ databases">
        <title>Expansion of signal transduction pathways in fungi by whole-genome duplication.</title>
        <authorList>
            <consortium name="DOE Joint Genome Institute"/>
            <person name="Corrochano L.M."/>
            <person name="Kuo A."/>
            <person name="Marcet-Houben M."/>
            <person name="Polaino S."/>
            <person name="Salamov A."/>
            <person name="Villalobos J.M."/>
            <person name="Alvarez M.I."/>
            <person name="Avalos J."/>
            <person name="Benito E.P."/>
            <person name="Benoit I."/>
            <person name="Burger G."/>
            <person name="Camino L.P."/>
            <person name="Canovas D."/>
            <person name="Cerda-Olmedo E."/>
            <person name="Cheng J.-F."/>
            <person name="Dominguez A."/>
            <person name="Elias M."/>
            <person name="Eslava A.P."/>
            <person name="Glaser F."/>
            <person name="Grimwood J."/>
            <person name="Gutierrez G."/>
            <person name="Heitman J."/>
            <person name="Henrissat B."/>
            <person name="Iturriaga E.A."/>
            <person name="Lang B.F."/>
            <person name="Lavin J.L."/>
            <person name="Lee S."/>
            <person name="Li W."/>
            <person name="Lindquist E."/>
            <person name="Lopez-Garcia S."/>
            <person name="Luque E.M."/>
            <person name="Marcos A.T."/>
            <person name="Martin J."/>
            <person name="McCluskey K."/>
            <person name="Medina H.R."/>
            <person name="Miralles-Duran A."/>
            <person name="Miyazaki A."/>
            <person name="Munoz-Torres E."/>
            <person name="Oguiza J.A."/>
            <person name="Ohm R."/>
            <person name="Olmedo M."/>
            <person name="Orejas M."/>
            <person name="Ortiz-Castellanos L."/>
            <person name="Pisabarro A.G."/>
            <person name="Rodriguez-Romero J."/>
            <person name="Ruiz-Herrera J."/>
            <person name="Ruiz-Vazquez R."/>
            <person name="Sanz C."/>
            <person name="Schackwitz W."/>
            <person name="Schmutz J."/>
            <person name="Shahriari M."/>
            <person name="Shelest E."/>
            <person name="Silva-Franco F."/>
            <person name="Soanes D."/>
            <person name="Syed K."/>
            <person name="Tagua V.G."/>
            <person name="Talbot N.J."/>
            <person name="Thon M."/>
            <person name="De vries R.P."/>
            <person name="Wiebenga A."/>
            <person name="Yadav J.S."/>
            <person name="Braun E.L."/>
            <person name="Baker S."/>
            <person name="Garre V."/>
            <person name="Horwitz B."/>
            <person name="Torres-Martinez S."/>
            <person name="Idnurm A."/>
            <person name="Herrera-Estrella A."/>
            <person name="Gabaldon T."/>
            <person name="Grigoriev I.V."/>
        </authorList>
    </citation>
    <scope>NUCLEOTIDE SEQUENCE [LARGE SCALE GENOMIC DNA]</scope>
    <source>
        <strain evidence="5">NRRL 1555(-)</strain>
    </source>
</reference>
<dbReference type="EMBL" id="KV440978">
    <property type="protein sequence ID" value="OAD75004.1"/>
    <property type="molecule type" value="Genomic_DNA"/>
</dbReference>
<accession>A0A167N4Y6</accession>
<dbReference type="GeneID" id="28999307"/>
<dbReference type="Pfam" id="PF00967">
    <property type="entry name" value="Barwin"/>
    <property type="match status" value="1"/>
</dbReference>
<dbReference type="Proteomes" id="UP000077315">
    <property type="component" value="Unassembled WGS sequence"/>
</dbReference>
<sequence>MKSLIYLSFCVAFVAALFTSVRAQDFNEEQTGFATMMSFSNATDVGLEKRGGRGTWYSGNDLKNAACYDRNGLAPYSATIHSMIGAMAMRKFENCYKCMKITNNKNKKLTVTVRIVDKCAGCKVGKAIDLTPAAFKKLAPKGDLNIGVLDISWKAVKCGSSKNWPSKPKN</sequence>
<gene>
    <name evidence="4" type="ORF">PHYBLDRAFT_181018</name>
</gene>
<dbReference type="Gene3D" id="2.40.40.10">
    <property type="entry name" value="RlpA-like domain"/>
    <property type="match status" value="1"/>
</dbReference>
<proteinExistence type="predicted"/>
<dbReference type="GO" id="GO:0042742">
    <property type="term" value="P:defense response to bacterium"/>
    <property type="evidence" value="ECO:0007669"/>
    <property type="project" value="InterPro"/>
</dbReference>
<evidence type="ECO:0000313" key="5">
    <source>
        <dbReference type="Proteomes" id="UP000077315"/>
    </source>
</evidence>
<dbReference type="AlphaFoldDB" id="A0A167N4Y6"/>
<dbReference type="VEuPathDB" id="FungiDB:PHYBLDRAFT_181018"/>
<evidence type="ECO:0000313" key="4">
    <source>
        <dbReference type="EMBL" id="OAD75004.1"/>
    </source>
</evidence>
<dbReference type="RefSeq" id="XP_018293044.1">
    <property type="nucleotide sequence ID" value="XM_018438401.1"/>
</dbReference>
<dbReference type="PANTHER" id="PTHR31836">
    <property type="match status" value="1"/>
</dbReference>
<dbReference type="SUPFAM" id="SSF50685">
    <property type="entry name" value="Barwin-like endoglucanases"/>
    <property type="match status" value="1"/>
</dbReference>
<dbReference type="CDD" id="cd22191">
    <property type="entry name" value="DPBB_RlpA_EXP_N-like"/>
    <property type="match status" value="1"/>
</dbReference>
<dbReference type="GO" id="GO:0050832">
    <property type="term" value="P:defense response to fungus"/>
    <property type="evidence" value="ECO:0007669"/>
    <property type="project" value="InterPro"/>
</dbReference>
<evidence type="ECO:0000256" key="1">
    <source>
        <dbReference type="ARBA" id="ARBA00022729"/>
    </source>
</evidence>
<dbReference type="OrthoDB" id="623670at2759"/>
<dbReference type="InParanoid" id="A0A167N4Y6"/>
<dbReference type="InterPro" id="IPR001153">
    <property type="entry name" value="Barwin_dom"/>
</dbReference>
<dbReference type="InterPro" id="IPR036908">
    <property type="entry name" value="RlpA-like_sf"/>
</dbReference>